<keyword evidence="5" id="KW-0732">Signal</keyword>
<evidence type="ECO:0000313" key="6">
    <source>
        <dbReference type="EMBL" id="DAD33656.1"/>
    </source>
</evidence>
<sequence length="103" mass="11500">MLLLILAWLVLGNILKYGLKRPSVGPLQLKNSARKTPVLDIGTLLKIKSGDINIVTGIKRFNRDSVELVDGEKLDVDSVVLATGYRNNVPFHPQKIDNYIFQV</sequence>
<evidence type="ECO:0000256" key="5">
    <source>
        <dbReference type="SAM" id="SignalP"/>
    </source>
</evidence>
<keyword evidence="7" id="KW-1185">Reference proteome</keyword>
<reference evidence="6 7" key="1">
    <citation type="journal article" date="2020" name="Mol. Biol. Evol.">
        <title>Distinct Expression and Methylation Patterns for Genes with Different Fates following a Single Whole-Genome Duplication in Flowering Plants.</title>
        <authorList>
            <person name="Shi T."/>
            <person name="Rahmani R.S."/>
            <person name="Gugger P.F."/>
            <person name="Wang M."/>
            <person name="Li H."/>
            <person name="Zhang Y."/>
            <person name="Li Z."/>
            <person name="Wang Q."/>
            <person name="Van de Peer Y."/>
            <person name="Marchal K."/>
            <person name="Chen J."/>
        </authorList>
    </citation>
    <scope>NUCLEOTIDE SEQUENCE [LARGE SCALE GENOMIC DNA]</scope>
    <source>
        <tissue evidence="6">Leaf</tissue>
    </source>
</reference>
<dbReference type="PANTHER" id="PTHR43539:SF11">
    <property type="entry name" value="INDOLE-3-PYRUVATE MONOOXYGENASE YUCCA8-RELATED"/>
    <property type="match status" value="1"/>
</dbReference>
<evidence type="ECO:0000256" key="3">
    <source>
        <dbReference type="ARBA" id="ARBA00039148"/>
    </source>
</evidence>
<feature type="chain" id="PRO_5032644805" description="indole-3-pyruvate monooxygenase" evidence="5">
    <location>
        <begin position="21"/>
        <end position="103"/>
    </location>
</feature>
<comment type="caution">
    <text evidence="6">The sequence shown here is derived from an EMBL/GenBank/DDBJ whole genome shotgun (WGS) entry which is preliminary data.</text>
</comment>
<dbReference type="PANTHER" id="PTHR43539">
    <property type="entry name" value="FLAVIN-BINDING MONOOXYGENASE-LIKE PROTEIN (AFU_ORTHOLOGUE AFUA_4G09220)"/>
    <property type="match status" value="1"/>
</dbReference>
<accession>A0A822YSA0</accession>
<dbReference type="InterPro" id="IPR036188">
    <property type="entry name" value="FAD/NAD-bd_sf"/>
</dbReference>
<name>A0A822YSA0_NELNU</name>
<dbReference type="SUPFAM" id="SSF51905">
    <property type="entry name" value="FAD/NAD(P)-binding domain"/>
    <property type="match status" value="1"/>
</dbReference>
<comment type="similarity">
    <text evidence="1">Belongs to the FMO family.</text>
</comment>
<dbReference type="AlphaFoldDB" id="A0A822YSA0"/>
<keyword evidence="2" id="KW-0560">Oxidoreductase</keyword>
<dbReference type="InterPro" id="IPR050982">
    <property type="entry name" value="Auxin_biosynth/cation_transpt"/>
</dbReference>
<protein>
    <recommendedName>
        <fullName evidence="3">indole-3-pyruvate monooxygenase</fullName>
        <ecNumber evidence="3">1.14.13.168</ecNumber>
    </recommendedName>
</protein>
<proteinExistence type="inferred from homology"/>
<dbReference type="Gene3D" id="3.50.50.60">
    <property type="entry name" value="FAD/NAD(P)-binding domain"/>
    <property type="match status" value="1"/>
</dbReference>
<dbReference type="Proteomes" id="UP000607653">
    <property type="component" value="Unassembled WGS sequence"/>
</dbReference>
<evidence type="ECO:0000256" key="2">
    <source>
        <dbReference type="ARBA" id="ARBA00023002"/>
    </source>
</evidence>
<feature type="signal peptide" evidence="5">
    <location>
        <begin position="1"/>
        <end position="20"/>
    </location>
</feature>
<evidence type="ECO:0000313" key="7">
    <source>
        <dbReference type="Proteomes" id="UP000607653"/>
    </source>
</evidence>
<organism evidence="6 7">
    <name type="scientific">Nelumbo nucifera</name>
    <name type="common">Sacred lotus</name>
    <dbReference type="NCBI Taxonomy" id="4432"/>
    <lineage>
        <taxon>Eukaryota</taxon>
        <taxon>Viridiplantae</taxon>
        <taxon>Streptophyta</taxon>
        <taxon>Embryophyta</taxon>
        <taxon>Tracheophyta</taxon>
        <taxon>Spermatophyta</taxon>
        <taxon>Magnoliopsida</taxon>
        <taxon>Proteales</taxon>
        <taxon>Nelumbonaceae</taxon>
        <taxon>Nelumbo</taxon>
    </lineage>
</organism>
<dbReference type="GO" id="GO:0103075">
    <property type="term" value="F:indole-3-pyruvate monooxygenase activity"/>
    <property type="evidence" value="ECO:0007669"/>
    <property type="project" value="UniProtKB-EC"/>
</dbReference>
<comment type="catalytic activity">
    <reaction evidence="4">
        <text>indole-3-pyruvate + NADPH + O2 + H(+) = (indol-3-yl)acetate + CO2 + NADP(+) + H2O</text>
        <dbReference type="Rhea" id="RHEA:34331"/>
        <dbReference type="ChEBI" id="CHEBI:15377"/>
        <dbReference type="ChEBI" id="CHEBI:15378"/>
        <dbReference type="ChEBI" id="CHEBI:15379"/>
        <dbReference type="ChEBI" id="CHEBI:16526"/>
        <dbReference type="ChEBI" id="CHEBI:17640"/>
        <dbReference type="ChEBI" id="CHEBI:30854"/>
        <dbReference type="ChEBI" id="CHEBI:57783"/>
        <dbReference type="ChEBI" id="CHEBI:58349"/>
        <dbReference type="EC" id="1.14.13.168"/>
    </reaction>
</comment>
<evidence type="ECO:0000256" key="1">
    <source>
        <dbReference type="ARBA" id="ARBA00009183"/>
    </source>
</evidence>
<dbReference type="EC" id="1.14.13.168" evidence="3"/>
<dbReference type="EMBL" id="DUZY01000003">
    <property type="protein sequence ID" value="DAD33656.1"/>
    <property type="molecule type" value="Genomic_DNA"/>
</dbReference>
<gene>
    <name evidence="6" type="ORF">HUJ06_012507</name>
</gene>
<evidence type="ECO:0000256" key="4">
    <source>
        <dbReference type="ARBA" id="ARBA00047707"/>
    </source>
</evidence>